<keyword evidence="6 13" id="KW-0479">Metal-binding</keyword>
<dbReference type="EMBL" id="JADXDR010000206">
    <property type="protein sequence ID" value="KAI7836077.1"/>
    <property type="molecule type" value="Genomic_DNA"/>
</dbReference>
<dbReference type="InterPro" id="IPR011068">
    <property type="entry name" value="NuclTrfase_I-like_C"/>
</dbReference>
<feature type="binding site" evidence="13">
    <location>
        <position position="154"/>
    </location>
    <ligand>
        <name>Mg(2+)</name>
        <dbReference type="ChEBI" id="CHEBI:18420"/>
        <label>2</label>
        <note>catalytic</note>
    </ligand>
</feature>
<comment type="subcellular location">
    <subcellularLocation>
        <location evidence="2 11">Nucleus</location>
    </subcellularLocation>
</comment>
<evidence type="ECO:0000256" key="8">
    <source>
        <dbReference type="ARBA" id="ARBA00022840"/>
    </source>
</evidence>
<dbReference type="InterPro" id="IPR048840">
    <property type="entry name" value="PolA_pol_NTPase"/>
</dbReference>
<gene>
    <name evidence="18" type="ORF">COHA_010046</name>
</gene>
<feature type="domain" description="Poly(A) polymerase RNA-binding" evidence="15">
    <location>
        <begin position="359"/>
        <end position="512"/>
    </location>
</feature>
<keyword evidence="4 11" id="KW-0507">mRNA processing</keyword>
<dbReference type="InterPro" id="IPR043519">
    <property type="entry name" value="NT_sf"/>
</dbReference>
<keyword evidence="19" id="KW-1185">Reference proteome</keyword>
<dbReference type="GO" id="GO:0005524">
    <property type="term" value="F:ATP binding"/>
    <property type="evidence" value="ECO:0007669"/>
    <property type="project" value="UniProtKB-UniRule"/>
</dbReference>
<proteinExistence type="inferred from homology"/>
<evidence type="ECO:0000256" key="1">
    <source>
        <dbReference type="ARBA" id="ARBA00001936"/>
    </source>
</evidence>
<dbReference type="Pfam" id="PF04928">
    <property type="entry name" value="PAP_central"/>
    <property type="match status" value="1"/>
</dbReference>
<feature type="binding site" evidence="12">
    <location>
        <begin position="233"/>
        <end position="234"/>
    </location>
    <ligand>
        <name>ATP</name>
        <dbReference type="ChEBI" id="CHEBI:30616"/>
    </ligand>
</feature>
<evidence type="ECO:0000256" key="9">
    <source>
        <dbReference type="ARBA" id="ARBA00022842"/>
    </source>
</evidence>
<evidence type="ECO:0000256" key="11">
    <source>
        <dbReference type="PIRNR" id="PIRNR018425"/>
    </source>
</evidence>
<evidence type="ECO:0000256" key="3">
    <source>
        <dbReference type="ARBA" id="ARBA00010912"/>
    </source>
</evidence>
<sequence length="692" mass="74729">MFGAKPFVEPISLAEPSQLDLKQTRDLEQLLRDEGLYESQEEAELRETVLGRLDSIVKEWIRGVAALKGHPAEDANAKIYTFGSYRLGVHGPGADIDTLCVGPSYATREEDFFGSEPHCLQAILSLLPDVEALRAVTGAYVPVMEMKFCGISIDLLYARLAIPLVREDLDIGAPATLRHCDDQSVRSLNGCRVTDMILREVPDVAAFRTTLRCLKLWAERRGVYSNVTGYLGGVNWAILVAYICKLYPRGVPSVLVSRFFKVYAQWSWPTPIMLRAIERDASLGMPVWDPRENPRDRTHLMPIITPAYPCMNSSYNVSECTLAVMAEEFKRGDEVCGEILSRGGPAPTDWSRLLEPLPFFELFKHFLQVEVLAGSKEDFEVWEGWVHSRMRLLIKSAGMMVDVRPWPKAFRPPPPPEQQQPPPQQADGGDPAQQAQQAQQPRCFYFMGLSKKKAQAYNAFSSALVIPQSKVDLTAPVNEFAHKVKEWDQRRQGMDIAVRHLLQRHLPDWVRPGQNGAAAAAAATAPAAPAAAAAVEAPAAAAPAPAAVGAAEPAAKQQVTGVKRTSTDGADATEQGAAKRQQTAAGPAAAAAGQGSSGTPDRSASDLQVQDLQRPADGQQQEAPVTAAGAAETAAERQAASQEAQLAAVGEVGEWTLMQPAELAADGPGDAAMPAAAVQPAKKPIAVKLSAS</sequence>
<dbReference type="FunFam" id="1.10.1410.10:FF:000001">
    <property type="entry name" value="Putative poly(A) polymerase gamma"/>
    <property type="match status" value="1"/>
</dbReference>
<feature type="binding site" evidence="13">
    <location>
        <position position="95"/>
    </location>
    <ligand>
        <name>Mg(2+)</name>
        <dbReference type="ChEBI" id="CHEBI:18420"/>
        <label>2</label>
        <note>catalytic</note>
    </ligand>
</feature>
<dbReference type="GO" id="GO:0031123">
    <property type="term" value="P:RNA 3'-end processing"/>
    <property type="evidence" value="ECO:0007669"/>
    <property type="project" value="InterPro"/>
</dbReference>
<comment type="cofactor">
    <cofactor evidence="13">
        <name>Mg(2+)</name>
        <dbReference type="ChEBI" id="CHEBI:18420"/>
    </cofactor>
    <text evidence="13">Binds 2 magnesium ions. Also active with manganese.</text>
</comment>
<dbReference type="GO" id="GO:0005634">
    <property type="term" value="C:nucleus"/>
    <property type="evidence" value="ECO:0007669"/>
    <property type="project" value="UniProtKB-SubCell"/>
</dbReference>
<dbReference type="InterPro" id="IPR007010">
    <property type="entry name" value="PolA_pol_RNA-bd_dom"/>
</dbReference>
<comment type="similarity">
    <text evidence="3 11">Belongs to the poly(A) polymerase family.</text>
</comment>
<feature type="domain" description="Poly(A) polymerase nucleotidyltransferase" evidence="17">
    <location>
        <begin position="9"/>
        <end position="201"/>
    </location>
</feature>
<feature type="compositionally biased region" description="Low complexity" evidence="14">
    <location>
        <begin position="425"/>
        <end position="437"/>
    </location>
</feature>
<dbReference type="SUPFAM" id="SSF55003">
    <property type="entry name" value="PAP/Archaeal CCA-adding enzyme, C-terminal domain"/>
    <property type="match status" value="1"/>
</dbReference>
<dbReference type="InterPro" id="IPR007012">
    <property type="entry name" value="PolA_pol_cen_dom"/>
</dbReference>
<dbReference type="PANTHER" id="PTHR10682">
    <property type="entry name" value="POLY A POLYMERASE"/>
    <property type="match status" value="1"/>
</dbReference>
<evidence type="ECO:0000313" key="18">
    <source>
        <dbReference type="EMBL" id="KAI7836077.1"/>
    </source>
</evidence>
<evidence type="ECO:0000259" key="16">
    <source>
        <dbReference type="Pfam" id="PF04928"/>
    </source>
</evidence>
<accession>A0AAD5H1N8</accession>
<feature type="region of interest" description="Disordered" evidence="14">
    <location>
        <begin position="552"/>
        <end position="645"/>
    </location>
</feature>
<organism evidence="18 19">
    <name type="scientific">Chlorella ohadii</name>
    <dbReference type="NCBI Taxonomy" id="2649997"/>
    <lineage>
        <taxon>Eukaryota</taxon>
        <taxon>Viridiplantae</taxon>
        <taxon>Chlorophyta</taxon>
        <taxon>core chlorophytes</taxon>
        <taxon>Trebouxiophyceae</taxon>
        <taxon>Chlorellales</taxon>
        <taxon>Chlorellaceae</taxon>
        <taxon>Chlorella clade</taxon>
        <taxon>Chlorella</taxon>
    </lineage>
</organism>
<dbReference type="Pfam" id="PF20750">
    <property type="entry name" value="PAP_NTPase"/>
    <property type="match status" value="1"/>
</dbReference>
<dbReference type="Proteomes" id="UP001205105">
    <property type="component" value="Unassembled WGS sequence"/>
</dbReference>
<dbReference type="Gene3D" id="1.10.1410.10">
    <property type="match status" value="1"/>
</dbReference>
<dbReference type="GO" id="GO:0046872">
    <property type="term" value="F:metal ion binding"/>
    <property type="evidence" value="ECO:0007669"/>
    <property type="project" value="UniProtKB-KW"/>
</dbReference>
<comment type="catalytic activity">
    <reaction evidence="11">
        <text>RNA(n) + ATP = RNA(n)-3'-adenine ribonucleotide + diphosphate</text>
        <dbReference type="Rhea" id="RHEA:11332"/>
        <dbReference type="Rhea" id="RHEA-COMP:14527"/>
        <dbReference type="Rhea" id="RHEA-COMP:17347"/>
        <dbReference type="ChEBI" id="CHEBI:30616"/>
        <dbReference type="ChEBI" id="CHEBI:33019"/>
        <dbReference type="ChEBI" id="CHEBI:140395"/>
        <dbReference type="ChEBI" id="CHEBI:173115"/>
        <dbReference type="EC" id="2.7.7.19"/>
    </reaction>
</comment>
<evidence type="ECO:0000259" key="17">
    <source>
        <dbReference type="Pfam" id="PF20750"/>
    </source>
</evidence>
<comment type="function">
    <text evidence="11">Polymerase that creates the 3'-poly(A) tail of mRNA's.</text>
</comment>
<keyword evidence="10 11" id="KW-0539">Nucleus</keyword>
<feature type="binding site" evidence="12">
    <location>
        <position position="224"/>
    </location>
    <ligand>
        <name>ATP</name>
        <dbReference type="ChEBI" id="CHEBI:30616"/>
    </ligand>
</feature>
<evidence type="ECO:0000256" key="10">
    <source>
        <dbReference type="ARBA" id="ARBA00023242"/>
    </source>
</evidence>
<feature type="compositionally biased region" description="Low complexity" evidence="14">
    <location>
        <begin position="620"/>
        <end position="645"/>
    </location>
</feature>
<keyword evidence="8 11" id="KW-0067">ATP-binding</keyword>
<dbReference type="AlphaFoldDB" id="A0AAD5H1N8"/>
<keyword evidence="9 13" id="KW-0460">Magnesium</keyword>
<evidence type="ECO:0000256" key="13">
    <source>
        <dbReference type="PIRSR" id="PIRSR018425-2"/>
    </source>
</evidence>
<feature type="region of interest" description="Disordered" evidence="14">
    <location>
        <begin position="405"/>
        <end position="437"/>
    </location>
</feature>
<dbReference type="FunFam" id="3.30.460.10:FF:000002">
    <property type="entry name" value="Poly(A) polymerase alpha, putative"/>
    <property type="match status" value="1"/>
</dbReference>
<keyword evidence="7 11" id="KW-0547">Nucleotide-binding</keyword>
<evidence type="ECO:0000256" key="4">
    <source>
        <dbReference type="ARBA" id="ARBA00022664"/>
    </source>
</evidence>
<feature type="binding site" evidence="13">
    <location>
        <position position="97"/>
    </location>
    <ligand>
        <name>Mg(2+)</name>
        <dbReference type="ChEBI" id="CHEBI:18420"/>
        <label>1</label>
        <note>catalytic</note>
    </ligand>
</feature>
<evidence type="ECO:0000256" key="7">
    <source>
        <dbReference type="ARBA" id="ARBA00022741"/>
    </source>
</evidence>
<dbReference type="Pfam" id="PF04926">
    <property type="entry name" value="PAP_RNA-bind"/>
    <property type="match status" value="1"/>
</dbReference>
<evidence type="ECO:0000256" key="6">
    <source>
        <dbReference type="ARBA" id="ARBA00022723"/>
    </source>
</evidence>
<feature type="binding site" evidence="13">
    <location>
        <position position="97"/>
    </location>
    <ligand>
        <name>Mg(2+)</name>
        <dbReference type="ChEBI" id="CHEBI:18420"/>
        <label>2</label>
        <note>catalytic</note>
    </ligand>
</feature>
<comment type="cofactor">
    <cofactor evidence="1">
        <name>Mn(2+)</name>
        <dbReference type="ChEBI" id="CHEBI:29035"/>
    </cofactor>
</comment>
<evidence type="ECO:0000313" key="19">
    <source>
        <dbReference type="Proteomes" id="UP001205105"/>
    </source>
</evidence>
<evidence type="ECO:0000259" key="15">
    <source>
        <dbReference type="Pfam" id="PF04926"/>
    </source>
</evidence>
<feature type="domain" description="Poly(A) polymerase central" evidence="16">
    <location>
        <begin position="207"/>
        <end position="355"/>
    </location>
</feature>
<dbReference type="InterPro" id="IPR014492">
    <property type="entry name" value="PolyA_polymerase"/>
</dbReference>
<dbReference type="EC" id="2.7.7.19" evidence="11"/>
<feature type="binding site" evidence="12">
    <location>
        <position position="154"/>
    </location>
    <ligand>
        <name>ATP</name>
        <dbReference type="ChEBI" id="CHEBI:30616"/>
    </ligand>
</feature>
<dbReference type="SUPFAM" id="SSF81631">
    <property type="entry name" value="PAP/OAS1 substrate-binding domain"/>
    <property type="match status" value="1"/>
</dbReference>
<feature type="compositionally biased region" description="Pro residues" evidence="14">
    <location>
        <begin position="410"/>
        <end position="424"/>
    </location>
</feature>
<evidence type="ECO:0000256" key="12">
    <source>
        <dbReference type="PIRSR" id="PIRSR018425-1"/>
    </source>
</evidence>
<reference evidence="18" key="1">
    <citation type="submission" date="2020-11" db="EMBL/GenBank/DDBJ databases">
        <title>Chlorella ohadii genome sequencing and assembly.</title>
        <authorList>
            <person name="Murik O."/>
            <person name="Treves H."/>
            <person name="Kedem I."/>
            <person name="Shotland Y."/>
            <person name="Kaplan A."/>
        </authorList>
    </citation>
    <scope>NUCLEOTIDE SEQUENCE</scope>
    <source>
        <strain evidence="18">1</strain>
    </source>
</reference>
<dbReference type="SUPFAM" id="SSF81301">
    <property type="entry name" value="Nucleotidyltransferase"/>
    <property type="match status" value="1"/>
</dbReference>
<evidence type="ECO:0000256" key="2">
    <source>
        <dbReference type="ARBA" id="ARBA00004123"/>
    </source>
</evidence>
<feature type="binding site" evidence="13">
    <location>
        <position position="95"/>
    </location>
    <ligand>
        <name>Mg(2+)</name>
        <dbReference type="ChEBI" id="CHEBI:18420"/>
        <label>1</label>
        <note>catalytic</note>
    </ligand>
</feature>
<dbReference type="PANTHER" id="PTHR10682:SF10">
    <property type="entry name" value="POLYNUCLEOTIDE ADENYLYLTRANSFERASE"/>
    <property type="match status" value="1"/>
</dbReference>
<evidence type="ECO:0000256" key="5">
    <source>
        <dbReference type="ARBA" id="ARBA00022679"/>
    </source>
</evidence>
<dbReference type="Gene3D" id="3.30.460.10">
    <property type="entry name" value="Beta Polymerase, domain 2"/>
    <property type="match status" value="1"/>
</dbReference>
<evidence type="ECO:0000256" key="14">
    <source>
        <dbReference type="SAM" id="MobiDB-lite"/>
    </source>
</evidence>
<dbReference type="PIRSF" id="PIRSF018425">
    <property type="entry name" value="PolyA_polymerase"/>
    <property type="match status" value="1"/>
</dbReference>
<comment type="caution">
    <text evidence="18">The sequence shown here is derived from an EMBL/GenBank/DDBJ whole genome shotgun (WGS) entry which is preliminary data.</text>
</comment>
<feature type="binding site" evidence="12">
    <location>
        <position position="215"/>
    </location>
    <ligand>
        <name>ATP</name>
        <dbReference type="ChEBI" id="CHEBI:30616"/>
    </ligand>
</feature>
<feature type="compositionally biased region" description="Low complexity" evidence="14">
    <location>
        <begin position="582"/>
        <end position="600"/>
    </location>
</feature>
<feature type="binding site" evidence="12">
    <location>
        <begin position="82"/>
        <end position="84"/>
    </location>
    <ligand>
        <name>ATP</name>
        <dbReference type="ChEBI" id="CHEBI:30616"/>
    </ligand>
</feature>
<dbReference type="GO" id="GO:0006397">
    <property type="term" value="P:mRNA processing"/>
    <property type="evidence" value="ECO:0007669"/>
    <property type="project" value="UniProtKB-KW"/>
</dbReference>
<protein>
    <recommendedName>
        <fullName evidence="11">Poly(A) polymerase</fullName>
        <ecNumber evidence="11">2.7.7.19</ecNumber>
    </recommendedName>
</protein>
<name>A0AAD5H1N8_9CHLO</name>
<dbReference type="Gene3D" id="3.30.70.590">
    <property type="entry name" value="Poly(A) polymerase predicted RNA binding domain"/>
    <property type="match status" value="1"/>
</dbReference>
<keyword evidence="5 11" id="KW-0808">Transferase</keyword>
<dbReference type="CDD" id="cd05402">
    <property type="entry name" value="NT_PAP_TUTase"/>
    <property type="match status" value="1"/>
</dbReference>
<feature type="binding site" evidence="12">
    <location>
        <begin position="95"/>
        <end position="97"/>
    </location>
    <ligand>
        <name>ATP</name>
        <dbReference type="ChEBI" id="CHEBI:30616"/>
    </ligand>
</feature>
<dbReference type="GO" id="GO:0003723">
    <property type="term" value="F:RNA binding"/>
    <property type="evidence" value="ECO:0007669"/>
    <property type="project" value="UniProtKB-UniRule"/>
</dbReference>
<dbReference type="GO" id="GO:1990817">
    <property type="term" value="F:poly(A) RNA polymerase activity"/>
    <property type="evidence" value="ECO:0007669"/>
    <property type="project" value="UniProtKB-UniRule"/>
</dbReference>
<feature type="compositionally biased region" description="Polar residues" evidence="14">
    <location>
        <begin position="557"/>
        <end position="568"/>
    </location>
</feature>